<dbReference type="AlphaFoldDB" id="E5SQQ5"/>
<dbReference type="FunCoup" id="E5SQQ5">
    <property type="interactions" value="743"/>
</dbReference>
<feature type="repeat" description="ANK" evidence="2">
    <location>
        <begin position="223"/>
        <end position="255"/>
    </location>
</feature>
<dbReference type="Pfam" id="PF12796">
    <property type="entry name" value="Ank_2"/>
    <property type="match status" value="2"/>
</dbReference>
<feature type="compositionally biased region" description="Low complexity" evidence="3">
    <location>
        <begin position="671"/>
        <end position="683"/>
    </location>
</feature>
<dbReference type="PANTHER" id="PTHR24179:SF29">
    <property type="entry name" value="LD46604P"/>
    <property type="match status" value="1"/>
</dbReference>
<feature type="repeat" description="ANK" evidence="2">
    <location>
        <begin position="318"/>
        <end position="350"/>
    </location>
</feature>
<evidence type="ECO:0000313" key="5">
    <source>
        <dbReference type="Proteomes" id="UP000054776"/>
    </source>
</evidence>
<dbReference type="InterPro" id="IPR051226">
    <property type="entry name" value="PP1_Regulatory_Subunit"/>
</dbReference>
<dbReference type="GO" id="GO:0005737">
    <property type="term" value="C:cytoplasm"/>
    <property type="evidence" value="ECO:0007669"/>
    <property type="project" value="TreeGrafter"/>
</dbReference>
<dbReference type="GO" id="GO:0004857">
    <property type="term" value="F:enzyme inhibitor activity"/>
    <property type="evidence" value="ECO:0007669"/>
    <property type="project" value="TreeGrafter"/>
</dbReference>
<feature type="compositionally biased region" description="Basic and acidic residues" evidence="3">
    <location>
        <begin position="613"/>
        <end position="622"/>
    </location>
</feature>
<feature type="repeat" description="ANK" evidence="2">
    <location>
        <begin position="351"/>
        <end position="383"/>
    </location>
</feature>
<dbReference type="OMA" id="CAHINVV"/>
<dbReference type="SMART" id="SM00248">
    <property type="entry name" value="ANK"/>
    <property type="match status" value="5"/>
</dbReference>
<evidence type="ECO:0000313" key="4">
    <source>
        <dbReference type="EMBL" id="KRY38122.1"/>
    </source>
</evidence>
<accession>E5SQQ5</accession>
<dbReference type="OrthoDB" id="19014at2759"/>
<feature type="region of interest" description="Disordered" evidence="3">
    <location>
        <begin position="556"/>
        <end position="692"/>
    </location>
</feature>
<keyword evidence="5" id="KW-1185">Reference proteome</keyword>
<feature type="compositionally biased region" description="Polar residues" evidence="3">
    <location>
        <begin position="646"/>
        <end position="664"/>
    </location>
</feature>
<sequence length="692" mass="76765">MHCRFHFHCRMQLKCENEVVIFQSRIQVIFDAFKNDVSKFFNTSCIFELAVVDVTADCAKYRRSRPGLSRRLVLIDRHYEVGDDPMEHADLIAELPLIEKLTALERIQLAKQRRALQLMRWQERERRFQLDSSYSASTSSASSLASLKARRPKIQFSHGTILLEATQRRDIQEVKQLLVDGADPNSHNEDGLTALHQCAIDNDEEMMQLLIDFHADVNARDSELWTPLHAAACCGHINTMQLLIKNGAALLAVNSDGNMPYDICDDEAALDYIETEMANRGITQDDIDEERLCNERNMLDDMRALYNRGGNMDQKDKQGATLLHVACANGYYSVAEFLLECGAWVHARDNDGWQPIHAASIWAQPDLIELLVQFGADINARTNSGETPLGRIWKDVFLLFSPAVFFLLKFVLLVKCSVSIDLCEDETTRGVILTLQVEVHRRRLLTFARDSRRMSKRKKPCSKFESPAVTVNVATPESRFSSTRSAVRRMSIRDRCGVTLARVEARREAAVLRSWSFGESDTAIAQETAATAKGEGEEKAAESALVQQIVDEDAVKCSPTKQKQDGAGTSAKLSHDNNSADGGNEPKAINEAGSSKSAVQSNAANAGSGGGGESEKIQKEAAKVSSSVRRRNAKQKFVDERRRSDQGSTKGSSPAKSVSTSVGSENLVPMKLSSTKSTKPSKLSRLRCCAIS</sequence>
<dbReference type="PROSITE" id="PS50297">
    <property type="entry name" value="ANK_REP_REGION"/>
    <property type="match status" value="4"/>
</dbReference>
<dbReference type="EMBL" id="JYDH01000028">
    <property type="protein sequence ID" value="KRY38122.1"/>
    <property type="molecule type" value="Genomic_DNA"/>
</dbReference>
<dbReference type="HOGENOM" id="CLU_398154_0_0_1"/>
<dbReference type="SUPFAM" id="SSF48403">
    <property type="entry name" value="Ankyrin repeat"/>
    <property type="match status" value="1"/>
</dbReference>
<dbReference type="PROSITE" id="PS50088">
    <property type="entry name" value="ANK_REPEAT"/>
    <property type="match status" value="4"/>
</dbReference>
<name>E5SQQ5_TRISP</name>
<dbReference type="PANTHER" id="PTHR24179">
    <property type="entry name" value="PROTEIN PHOSPHATASE 1 REGULATORY SUBUNIT 12"/>
    <property type="match status" value="1"/>
</dbReference>
<evidence type="ECO:0000256" key="1">
    <source>
        <dbReference type="ARBA" id="ARBA00022737"/>
    </source>
</evidence>
<feature type="repeat" description="ANK" evidence="2">
    <location>
        <begin position="190"/>
        <end position="222"/>
    </location>
</feature>
<dbReference type="Proteomes" id="UP000054776">
    <property type="component" value="Unassembled WGS sequence"/>
</dbReference>
<dbReference type="Gene3D" id="1.25.40.20">
    <property type="entry name" value="Ankyrin repeat-containing domain"/>
    <property type="match status" value="2"/>
</dbReference>
<evidence type="ECO:0000256" key="3">
    <source>
        <dbReference type="SAM" id="MobiDB-lite"/>
    </source>
</evidence>
<feature type="compositionally biased region" description="Basic and acidic residues" evidence="3">
    <location>
        <begin position="636"/>
        <end position="645"/>
    </location>
</feature>
<reference evidence="4 5" key="1">
    <citation type="submission" date="2015-01" db="EMBL/GenBank/DDBJ databases">
        <title>Evolution of Trichinella species and genotypes.</title>
        <authorList>
            <person name="Korhonen P.K."/>
            <person name="Edoardo P."/>
            <person name="Giuseppe L.R."/>
            <person name="Gasser R.B."/>
        </authorList>
    </citation>
    <scope>NUCLEOTIDE SEQUENCE [LARGE SCALE GENOMIC DNA]</scope>
    <source>
        <strain evidence="4">ISS3</strain>
    </source>
</reference>
<keyword evidence="2" id="KW-0040">ANK repeat</keyword>
<comment type="caution">
    <text evidence="4">The sequence shown here is derived from an EMBL/GenBank/DDBJ whole genome shotgun (WGS) entry which is preliminary data.</text>
</comment>
<dbReference type="InterPro" id="IPR036770">
    <property type="entry name" value="Ankyrin_rpt-contain_sf"/>
</dbReference>
<dbReference type="STRING" id="6334.E5SQQ5"/>
<dbReference type="eggNOG" id="KOG0505">
    <property type="taxonomic scope" value="Eukaryota"/>
</dbReference>
<organism evidence="4 5">
    <name type="scientific">Trichinella spiralis</name>
    <name type="common">Trichina worm</name>
    <dbReference type="NCBI Taxonomy" id="6334"/>
    <lineage>
        <taxon>Eukaryota</taxon>
        <taxon>Metazoa</taxon>
        <taxon>Ecdysozoa</taxon>
        <taxon>Nematoda</taxon>
        <taxon>Enoplea</taxon>
        <taxon>Dorylaimia</taxon>
        <taxon>Trichinellida</taxon>
        <taxon>Trichinellidae</taxon>
        <taxon>Trichinella</taxon>
    </lineage>
</organism>
<dbReference type="InParanoid" id="E5SQQ5"/>
<dbReference type="KEGG" id="tsp:Tsp_09402"/>
<gene>
    <name evidence="4" type="primary">Ppp1r16a</name>
    <name evidence="4" type="ORF">T01_1496</name>
</gene>
<dbReference type="RefSeq" id="XP_003371175.1">
    <property type="nucleotide sequence ID" value="XM_003371127.1"/>
</dbReference>
<dbReference type="PRINTS" id="PR01415">
    <property type="entry name" value="ANKYRIN"/>
</dbReference>
<keyword evidence="1" id="KW-0677">Repeat</keyword>
<dbReference type="InterPro" id="IPR002110">
    <property type="entry name" value="Ankyrin_rpt"/>
</dbReference>
<dbReference type="GO" id="GO:0017020">
    <property type="term" value="F:myosin phosphatase regulator activity"/>
    <property type="evidence" value="ECO:0007669"/>
    <property type="project" value="TreeGrafter"/>
</dbReference>
<evidence type="ECO:0000256" key="2">
    <source>
        <dbReference type="PROSITE-ProRule" id="PRU00023"/>
    </source>
</evidence>
<protein>
    <submittedName>
        <fullName evidence="4">Protein phosphatase 1 regulatory subunit 16A</fullName>
    </submittedName>
</protein>
<proteinExistence type="predicted"/>